<evidence type="ECO:0000313" key="2">
    <source>
        <dbReference type="Proteomes" id="UP000729357"/>
    </source>
</evidence>
<feature type="non-terminal residue" evidence="1">
    <location>
        <position position="336"/>
    </location>
</feature>
<dbReference type="Proteomes" id="UP000729357">
    <property type="component" value="Unassembled WGS sequence"/>
</dbReference>
<reference evidence="1" key="2">
    <citation type="submission" date="2021-08" db="EMBL/GenBank/DDBJ databases">
        <authorList>
            <person name="Gostincar C."/>
            <person name="Sun X."/>
            <person name="Song Z."/>
            <person name="Gunde-Cimerman N."/>
        </authorList>
    </citation>
    <scope>NUCLEOTIDE SEQUENCE</scope>
    <source>
        <strain evidence="1">EXF-9298</strain>
    </source>
</reference>
<evidence type="ECO:0000313" key="1">
    <source>
        <dbReference type="EMBL" id="KAG9978718.1"/>
    </source>
</evidence>
<organism evidence="1 2">
    <name type="scientific">Aureobasidium melanogenum</name>
    <name type="common">Aureobasidium pullulans var. melanogenum</name>
    <dbReference type="NCBI Taxonomy" id="46634"/>
    <lineage>
        <taxon>Eukaryota</taxon>
        <taxon>Fungi</taxon>
        <taxon>Dikarya</taxon>
        <taxon>Ascomycota</taxon>
        <taxon>Pezizomycotina</taxon>
        <taxon>Dothideomycetes</taxon>
        <taxon>Dothideomycetidae</taxon>
        <taxon>Dothideales</taxon>
        <taxon>Saccotheciaceae</taxon>
        <taxon>Aureobasidium</taxon>
    </lineage>
</organism>
<dbReference type="PANTHER" id="PTHR42085:SF2">
    <property type="entry name" value="F-BOX DOMAIN-CONTAINING PROTEIN"/>
    <property type="match status" value="1"/>
</dbReference>
<sequence length="336" mass="39241">MHPSEELGSPSLALSIEVLRSSSLLNDEIISWDDMSLPSSPSPKVRVPDTNMDLNRYAKRGFSEDLALPPRQIEKPFRFLDLPAEIRNMIYELTFTRIPITFGCGLLCSCHYECTHHAYKAVMKRQLRLPSIALVNKCIRQETMSLYFATTDFIWFWDPLRVFSKRGCLYLTYSIKVLADILDFATANGVQIKSITVCSPHKCHFPDYIFHDVAESVRFLAPLRRSLDLVGRVHPMLREFKFEDEDSFIRRLFDFSGSFEPLVLESYLALKWRLRLFLRADPVRVELLDKVEDYEADSWCWETEIRREKKEGTRVRNKIKGLKRWTGVLRSRSSKD</sequence>
<comment type="caution">
    <text evidence="1">The sequence shown here is derived from an EMBL/GenBank/DDBJ whole genome shotgun (WGS) entry which is preliminary data.</text>
</comment>
<dbReference type="EMBL" id="JAHFXS010001238">
    <property type="protein sequence ID" value="KAG9978718.1"/>
    <property type="molecule type" value="Genomic_DNA"/>
</dbReference>
<dbReference type="PANTHER" id="PTHR42085">
    <property type="entry name" value="F-BOX DOMAIN-CONTAINING PROTEIN"/>
    <property type="match status" value="1"/>
</dbReference>
<gene>
    <name evidence="1" type="ORF">KCU98_g9238</name>
</gene>
<evidence type="ECO:0008006" key="3">
    <source>
        <dbReference type="Google" id="ProtNLM"/>
    </source>
</evidence>
<proteinExistence type="predicted"/>
<dbReference type="AlphaFoldDB" id="A0A9P8FRA1"/>
<name>A0A9P8FRA1_AURME</name>
<reference evidence="1" key="1">
    <citation type="journal article" date="2021" name="J Fungi (Basel)">
        <title>Virulence traits and population genomics of the black yeast Aureobasidium melanogenum.</title>
        <authorList>
            <person name="Cernosa A."/>
            <person name="Sun X."/>
            <person name="Gostincar C."/>
            <person name="Fang C."/>
            <person name="Gunde-Cimerman N."/>
            <person name="Song Z."/>
        </authorList>
    </citation>
    <scope>NUCLEOTIDE SEQUENCE</scope>
    <source>
        <strain evidence="1">EXF-9298</strain>
    </source>
</reference>
<accession>A0A9P8FRA1</accession>
<protein>
    <recommendedName>
        <fullName evidence="3">F-box domain-containing protein</fullName>
    </recommendedName>
</protein>
<dbReference type="InterPro" id="IPR038883">
    <property type="entry name" value="AN11006-like"/>
</dbReference>
<keyword evidence="2" id="KW-1185">Reference proteome</keyword>